<proteinExistence type="inferred from homology"/>
<evidence type="ECO:0000313" key="8">
    <source>
        <dbReference type="Proteomes" id="UP000284706"/>
    </source>
</evidence>
<evidence type="ECO:0000256" key="5">
    <source>
        <dbReference type="SAM" id="MobiDB-lite"/>
    </source>
</evidence>
<feature type="binding site" evidence="3">
    <location>
        <position position="94"/>
    </location>
    <ligand>
        <name>ATP</name>
        <dbReference type="ChEBI" id="CHEBI:30616"/>
    </ligand>
</feature>
<dbReference type="Pfam" id="PF00069">
    <property type="entry name" value="Pkinase"/>
    <property type="match status" value="1"/>
</dbReference>
<evidence type="ECO:0000256" key="2">
    <source>
        <dbReference type="ARBA" id="ARBA00022840"/>
    </source>
</evidence>
<comment type="caution">
    <text evidence="7">The sequence shown here is derived from an EMBL/GenBank/DDBJ whole genome shotgun (WGS) entry which is preliminary data.</text>
</comment>
<keyword evidence="8" id="KW-1185">Reference proteome</keyword>
<dbReference type="InterPro" id="IPR053235">
    <property type="entry name" value="Ser_Thr_kinase"/>
</dbReference>
<dbReference type="Proteomes" id="UP000284706">
    <property type="component" value="Unassembled WGS sequence"/>
</dbReference>
<dbReference type="InterPro" id="IPR000719">
    <property type="entry name" value="Prot_kinase_dom"/>
</dbReference>
<dbReference type="InterPro" id="IPR008271">
    <property type="entry name" value="Ser/Thr_kinase_AS"/>
</dbReference>
<keyword evidence="4" id="KW-0418">Kinase</keyword>
<protein>
    <recommendedName>
        <fullName evidence="6">Protein kinase domain-containing protein</fullName>
    </recommendedName>
</protein>
<name>A0A409W892_9AGAR</name>
<dbReference type="SUPFAM" id="SSF56112">
    <property type="entry name" value="Protein kinase-like (PK-like)"/>
    <property type="match status" value="1"/>
</dbReference>
<dbReference type="GO" id="GO:0004674">
    <property type="term" value="F:protein serine/threonine kinase activity"/>
    <property type="evidence" value="ECO:0007669"/>
    <property type="project" value="UniProtKB-KW"/>
</dbReference>
<dbReference type="PROSITE" id="PS00108">
    <property type="entry name" value="PROTEIN_KINASE_ST"/>
    <property type="match status" value="1"/>
</dbReference>
<dbReference type="EMBL" id="NHYE01005317">
    <property type="protein sequence ID" value="PPQ74742.1"/>
    <property type="molecule type" value="Genomic_DNA"/>
</dbReference>
<dbReference type="Gene3D" id="1.10.510.10">
    <property type="entry name" value="Transferase(Phosphotransferase) domain 1"/>
    <property type="match status" value="1"/>
</dbReference>
<dbReference type="Gene3D" id="3.30.200.20">
    <property type="entry name" value="Phosphorylase Kinase, domain 1"/>
    <property type="match status" value="1"/>
</dbReference>
<feature type="region of interest" description="Disordered" evidence="5">
    <location>
        <begin position="1"/>
        <end position="55"/>
    </location>
</feature>
<accession>A0A409W892</accession>
<keyword evidence="1 3" id="KW-0547">Nucleotide-binding</keyword>
<evidence type="ECO:0000313" key="7">
    <source>
        <dbReference type="EMBL" id="PPQ74742.1"/>
    </source>
</evidence>
<dbReference type="InterPro" id="IPR017441">
    <property type="entry name" value="Protein_kinase_ATP_BS"/>
</dbReference>
<dbReference type="AlphaFoldDB" id="A0A409W892"/>
<keyword evidence="2 3" id="KW-0067">ATP-binding</keyword>
<evidence type="ECO:0000256" key="4">
    <source>
        <dbReference type="RuleBase" id="RU000304"/>
    </source>
</evidence>
<organism evidence="7 8">
    <name type="scientific">Gymnopilus dilepis</name>
    <dbReference type="NCBI Taxonomy" id="231916"/>
    <lineage>
        <taxon>Eukaryota</taxon>
        <taxon>Fungi</taxon>
        <taxon>Dikarya</taxon>
        <taxon>Basidiomycota</taxon>
        <taxon>Agaricomycotina</taxon>
        <taxon>Agaricomycetes</taxon>
        <taxon>Agaricomycetidae</taxon>
        <taxon>Agaricales</taxon>
        <taxon>Agaricineae</taxon>
        <taxon>Hymenogastraceae</taxon>
        <taxon>Gymnopilus</taxon>
    </lineage>
</organism>
<keyword evidence="4" id="KW-0723">Serine/threonine-protein kinase</keyword>
<keyword evidence="4" id="KW-0808">Transferase</keyword>
<dbReference type="GO" id="GO:0005737">
    <property type="term" value="C:cytoplasm"/>
    <property type="evidence" value="ECO:0007669"/>
    <property type="project" value="TreeGrafter"/>
</dbReference>
<dbReference type="PROSITE" id="PS00107">
    <property type="entry name" value="PROTEIN_KINASE_ATP"/>
    <property type="match status" value="1"/>
</dbReference>
<evidence type="ECO:0000256" key="1">
    <source>
        <dbReference type="ARBA" id="ARBA00022741"/>
    </source>
</evidence>
<reference evidence="7 8" key="1">
    <citation type="journal article" date="2018" name="Evol. Lett.">
        <title>Horizontal gene cluster transfer increased hallucinogenic mushroom diversity.</title>
        <authorList>
            <person name="Reynolds H.T."/>
            <person name="Vijayakumar V."/>
            <person name="Gluck-Thaler E."/>
            <person name="Korotkin H.B."/>
            <person name="Matheny P.B."/>
            <person name="Slot J.C."/>
        </authorList>
    </citation>
    <scope>NUCLEOTIDE SEQUENCE [LARGE SCALE GENOMIC DNA]</scope>
    <source>
        <strain evidence="7 8">SRW20</strain>
    </source>
</reference>
<sequence length="349" mass="38376">MPTQSNIHGQEDHEHPPPPPPSAPTETKSEGGSSIPVLLQREPPNPEGPPQRGDKIGAFTLVTVVGQGTTGEVWKARHNGATQLGTHPHFVAVKIISTRTDPSNPKRCLLLSHMVKDLAPRGLPFLCIPEEVAILKGHECVISRLYATDLASLISNERLFPLPKMHSTAMIWQLLKGLQYLHALGVTHGDIKPGNILLKESATLNTRQLGNDGNFYSKEVLQSPEIIICDLDDARLPLQPAHQPAGTPCYRAPEMIDCSEWDSKVDIFAAACVAFELLTRRFLHPEQRLFGPNQSERVELLSPAAKWALLPDPAAADLIQQSTSREADERPTARELLRHGFFGPLSHLE</sequence>
<feature type="domain" description="Protein kinase" evidence="6">
    <location>
        <begin position="59"/>
        <end position="342"/>
    </location>
</feature>
<comment type="similarity">
    <text evidence="4">Belongs to the protein kinase superfamily.</text>
</comment>
<dbReference type="PANTHER" id="PTHR24361">
    <property type="entry name" value="MITOGEN-ACTIVATED KINASE KINASE KINASE"/>
    <property type="match status" value="1"/>
</dbReference>
<evidence type="ECO:0000259" key="6">
    <source>
        <dbReference type="PROSITE" id="PS50011"/>
    </source>
</evidence>
<dbReference type="InterPro" id="IPR011009">
    <property type="entry name" value="Kinase-like_dom_sf"/>
</dbReference>
<dbReference type="OrthoDB" id="3068150at2759"/>
<dbReference type="InParanoid" id="A0A409W892"/>
<dbReference type="PROSITE" id="PS50011">
    <property type="entry name" value="PROTEIN_KINASE_DOM"/>
    <property type="match status" value="1"/>
</dbReference>
<evidence type="ECO:0000256" key="3">
    <source>
        <dbReference type="PROSITE-ProRule" id="PRU10141"/>
    </source>
</evidence>
<gene>
    <name evidence="7" type="ORF">CVT26_005074</name>
</gene>
<dbReference type="GO" id="GO:0005524">
    <property type="term" value="F:ATP binding"/>
    <property type="evidence" value="ECO:0007669"/>
    <property type="project" value="UniProtKB-UniRule"/>
</dbReference>
<dbReference type="SMART" id="SM00220">
    <property type="entry name" value="S_TKc"/>
    <property type="match status" value="1"/>
</dbReference>